<dbReference type="Gene3D" id="3.40.630.30">
    <property type="match status" value="1"/>
</dbReference>
<organism evidence="2 3">
    <name type="scientific">Kaistia soli DSM 19436</name>
    <dbReference type="NCBI Taxonomy" id="1122133"/>
    <lineage>
        <taxon>Bacteria</taxon>
        <taxon>Pseudomonadati</taxon>
        <taxon>Pseudomonadota</taxon>
        <taxon>Alphaproteobacteria</taxon>
        <taxon>Hyphomicrobiales</taxon>
        <taxon>Kaistiaceae</taxon>
        <taxon>Kaistia</taxon>
    </lineage>
</organism>
<evidence type="ECO:0000259" key="1">
    <source>
        <dbReference type="PROSITE" id="PS51186"/>
    </source>
</evidence>
<dbReference type="InterPro" id="IPR016181">
    <property type="entry name" value="Acyl_CoA_acyltransferase"/>
</dbReference>
<accession>A0A1M5IUM7</accession>
<dbReference type="Pfam" id="PF00583">
    <property type="entry name" value="Acetyltransf_1"/>
    <property type="match status" value="1"/>
</dbReference>
<keyword evidence="3" id="KW-1185">Reference proteome</keyword>
<dbReference type="EMBL" id="FQUP01000004">
    <property type="protein sequence ID" value="SHG31660.1"/>
    <property type="molecule type" value="Genomic_DNA"/>
</dbReference>
<evidence type="ECO:0000313" key="2">
    <source>
        <dbReference type="EMBL" id="SHG31660.1"/>
    </source>
</evidence>
<dbReference type="PROSITE" id="PS51186">
    <property type="entry name" value="GNAT"/>
    <property type="match status" value="1"/>
</dbReference>
<reference evidence="2 3" key="1">
    <citation type="submission" date="2016-11" db="EMBL/GenBank/DDBJ databases">
        <authorList>
            <person name="Jaros S."/>
            <person name="Januszkiewicz K."/>
            <person name="Wedrychowicz H."/>
        </authorList>
    </citation>
    <scope>NUCLEOTIDE SEQUENCE [LARGE SCALE GENOMIC DNA]</scope>
    <source>
        <strain evidence="2 3">DSM 19436</strain>
    </source>
</reference>
<dbReference type="STRING" id="1122133.SAMN02745157_3997"/>
<proteinExistence type="predicted"/>
<dbReference type="GO" id="GO:0016747">
    <property type="term" value="F:acyltransferase activity, transferring groups other than amino-acyl groups"/>
    <property type="evidence" value="ECO:0007669"/>
    <property type="project" value="InterPro"/>
</dbReference>
<protein>
    <submittedName>
        <fullName evidence="2">Predicted acetyltransferase</fullName>
    </submittedName>
</protein>
<dbReference type="SUPFAM" id="SSF55729">
    <property type="entry name" value="Acyl-CoA N-acyltransferases (Nat)"/>
    <property type="match status" value="1"/>
</dbReference>
<gene>
    <name evidence="2" type="ORF">SAMN02745157_3997</name>
</gene>
<dbReference type="Proteomes" id="UP000184485">
    <property type="component" value="Unassembled WGS sequence"/>
</dbReference>
<feature type="domain" description="N-acetyltransferase" evidence="1">
    <location>
        <begin position="3"/>
        <end position="154"/>
    </location>
</feature>
<evidence type="ECO:0000313" key="3">
    <source>
        <dbReference type="Proteomes" id="UP000184485"/>
    </source>
</evidence>
<dbReference type="AlphaFoldDB" id="A0A1M5IUM7"/>
<keyword evidence="2" id="KW-0808">Transferase</keyword>
<sequence>MRLQIIRANADDRPMMRRLLENCLSELSQWGEVDIAYPFFDAYWDPQERRWPYLLQQDRDICGFALINAWSPSGKGTDLAMAEFYIAPHARRSGIGRDAAAKIFLMHSGQWELGIISRNEPAQRFWPKMIAEVGARDVERIDADGETIYRFKTG</sequence>
<name>A0A1M5IUM7_9HYPH</name>
<dbReference type="InterPro" id="IPR000182">
    <property type="entry name" value="GNAT_dom"/>
</dbReference>